<feature type="domain" description="Pyruvate flavodoxin/ferredoxin oxidoreductase pyrimidine binding" evidence="3">
    <location>
        <begin position="15"/>
        <end position="233"/>
    </location>
</feature>
<dbReference type="InterPro" id="IPR050722">
    <property type="entry name" value="Pyruvate:ferred/Flavod_OxRd"/>
</dbReference>
<proteinExistence type="predicted"/>
<dbReference type="InterPro" id="IPR002880">
    <property type="entry name" value="Pyrv_Fd/Flavodoxin_OxRdtase_N"/>
</dbReference>
<keyword evidence="5" id="KW-0670">Pyruvate</keyword>
<keyword evidence="6" id="KW-1185">Reference proteome</keyword>
<dbReference type="PANTHER" id="PTHR32154:SF0">
    <property type="entry name" value="PYRUVATE-FLAVODOXIN OXIDOREDUCTASE-RELATED"/>
    <property type="match status" value="1"/>
</dbReference>
<dbReference type="Gene3D" id="3.40.50.920">
    <property type="match status" value="1"/>
</dbReference>
<evidence type="ECO:0000313" key="5">
    <source>
        <dbReference type="EMBL" id="XAT64831.1"/>
    </source>
</evidence>
<feature type="domain" description="Pyruvate:ferredoxin oxidoreductase core" evidence="4">
    <location>
        <begin position="257"/>
        <end position="359"/>
    </location>
</feature>
<name>A0ABZ3H5L3_GEOAI</name>
<reference evidence="5 6" key="1">
    <citation type="submission" date="2021-11" db="EMBL/GenBank/DDBJ databases">
        <title>Whole genome of Geoglobus acetivorans.</title>
        <authorList>
            <person name="Liu D."/>
        </authorList>
    </citation>
    <scope>NUCLEOTIDE SEQUENCE [LARGE SCALE GENOMIC DNA]</scope>
    <source>
        <strain evidence="5 6">SBH6</strain>
    </source>
</reference>
<evidence type="ECO:0000256" key="2">
    <source>
        <dbReference type="ARBA" id="ARBA00023002"/>
    </source>
</evidence>
<dbReference type="Proteomes" id="UP001492541">
    <property type="component" value="Chromosome"/>
</dbReference>
<gene>
    <name evidence="5" type="primary">porA</name>
    <name evidence="5" type="ORF">LPQ35_05550</name>
</gene>
<dbReference type="InterPro" id="IPR009014">
    <property type="entry name" value="Transketo_C/PFOR_II"/>
</dbReference>
<dbReference type="Gene3D" id="3.40.50.970">
    <property type="match status" value="1"/>
</dbReference>
<comment type="subunit">
    <text evidence="1">Heterotetramer of one alpha, one beta, one delta and one gamma chain.</text>
</comment>
<evidence type="ECO:0000259" key="3">
    <source>
        <dbReference type="Pfam" id="PF01855"/>
    </source>
</evidence>
<keyword evidence="2" id="KW-0560">Oxidoreductase</keyword>
<dbReference type="SUPFAM" id="SSF52518">
    <property type="entry name" value="Thiamin diphosphate-binding fold (THDP-binding)"/>
    <property type="match status" value="1"/>
</dbReference>
<dbReference type="InterPro" id="IPR033412">
    <property type="entry name" value="PFOR_II"/>
</dbReference>
<protein>
    <submittedName>
        <fullName evidence="5">Pyruvate ferredoxin oxidoreductase</fullName>
    </submittedName>
</protein>
<evidence type="ECO:0000313" key="6">
    <source>
        <dbReference type="Proteomes" id="UP001492541"/>
    </source>
</evidence>
<dbReference type="GeneID" id="90449130"/>
<dbReference type="PANTHER" id="PTHR32154">
    <property type="entry name" value="PYRUVATE-FLAVODOXIN OXIDOREDUCTASE-RELATED"/>
    <property type="match status" value="1"/>
</dbReference>
<evidence type="ECO:0000259" key="4">
    <source>
        <dbReference type="Pfam" id="PF17147"/>
    </source>
</evidence>
<dbReference type="InterPro" id="IPR029061">
    <property type="entry name" value="THDP-binding"/>
</dbReference>
<dbReference type="Pfam" id="PF01855">
    <property type="entry name" value="POR_N"/>
    <property type="match status" value="1"/>
</dbReference>
<dbReference type="CDD" id="cd07034">
    <property type="entry name" value="TPP_PYR_PFOR_IOR-alpha_like"/>
    <property type="match status" value="1"/>
</dbReference>
<dbReference type="RefSeq" id="WP_193807684.1">
    <property type="nucleotide sequence ID" value="NZ_CP087714.1"/>
</dbReference>
<dbReference type="Pfam" id="PF17147">
    <property type="entry name" value="PFOR_II"/>
    <property type="match status" value="1"/>
</dbReference>
<evidence type="ECO:0000256" key="1">
    <source>
        <dbReference type="ARBA" id="ARBA00011595"/>
    </source>
</evidence>
<dbReference type="EMBL" id="CP087714">
    <property type="protein sequence ID" value="XAT64831.1"/>
    <property type="molecule type" value="Genomic_DNA"/>
</dbReference>
<dbReference type="SUPFAM" id="SSF52922">
    <property type="entry name" value="TK C-terminal domain-like"/>
    <property type="match status" value="1"/>
</dbReference>
<accession>A0ABZ3H5L3</accession>
<sequence length="378" mass="41660">MERKLITGNQAAALAARDSGVEVVAAYPITPSTPVVEEIARMVESGEMDARLILVESEHSAMAACIGASASGSRVFTATSSHGLAYMHELLHYAANARTPVVMAVANRAIGPGWNIWADLGDTMSQRDTGWIQFYCSSNQEIYDTVVMAYRVAEDRQVLLPAMVCYDGFVLSHTAMPVVTGIGEFLEEYRAPWKVDFDEPETFGNILSSDYYMELRKDVFESHRKAIRIIKKTEEAFESLTGRYSPLLLEKYMLDDAETAIVAIGAIASESKIAVRKLRRDGKKVGLLRIKCFRPFPSTDVVEALESVDTAVVIDRSISPGHEGQLFSEIKSALYSSRNRPEIIGKVAGLGGRDVTFRAIEKAVCGEFRDGWINEVVV</sequence>
<organism evidence="5 6">
    <name type="scientific">Geoglobus acetivorans</name>
    <dbReference type="NCBI Taxonomy" id="565033"/>
    <lineage>
        <taxon>Archaea</taxon>
        <taxon>Methanobacteriati</taxon>
        <taxon>Methanobacteriota</taxon>
        <taxon>Archaeoglobi</taxon>
        <taxon>Archaeoglobales</taxon>
        <taxon>Archaeoglobaceae</taxon>
        <taxon>Geoglobus</taxon>
    </lineage>
</organism>